<evidence type="ECO:0000313" key="4">
    <source>
        <dbReference type="EMBL" id="KAE7996992.1"/>
    </source>
</evidence>
<dbReference type="InterPro" id="IPR011009">
    <property type="entry name" value="Kinase-like_dom_sf"/>
</dbReference>
<dbReference type="InterPro" id="IPR004864">
    <property type="entry name" value="LEA_2"/>
</dbReference>
<organism evidence="4 5">
    <name type="scientific">Carpinus fangiana</name>
    <dbReference type="NCBI Taxonomy" id="176857"/>
    <lineage>
        <taxon>Eukaryota</taxon>
        <taxon>Viridiplantae</taxon>
        <taxon>Streptophyta</taxon>
        <taxon>Embryophyta</taxon>
        <taxon>Tracheophyta</taxon>
        <taxon>Spermatophyta</taxon>
        <taxon>Magnoliopsida</taxon>
        <taxon>eudicotyledons</taxon>
        <taxon>Gunneridae</taxon>
        <taxon>Pentapetalae</taxon>
        <taxon>rosids</taxon>
        <taxon>fabids</taxon>
        <taxon>Fagales</taxon>
        <taxon>Betulaceae</taxon>
        <taxon>Carpinus</taxon>
    </lineage>
</organism>
<keyword evidence="2" id="KW-0472">Membrane</keyword>
<dbReference type="InterPro" id="IPR000719">
    <property type="entry name" value="Prot_kinase_dom"/>
</dbReference>
<evidence type="ECO:0000256" key="2">
    <source>
        <dbReference type="SAM" id="Phobius"/>
    </source>
</evidence>
<keyword evidence="2" id="KW-0812">Transmembrane</keyword>
<dbReference type="GO" id="GO:0004672">
    <property type="term" value="F:protein kinase activity"/>
    <property type="evidence" value="ECO:0007669"/>
    <property type="project" value="InterPro"/>
</dbReference>
<accession>A0A5N6QCH0</accession>
<dbReference type="PROSITE" id="PS50011">
    <property type="entry name" value="PROTEIN_KINASE_DOM"/>
    <property type="match status" value="1"/>
</dbReference>
<keyword evidence="5" id="KW-1185">Reference proteome</keyword>
<evidence type="ECO:0000259" key="3">
    <source>
        <dbReference type="PROSITE" id="PS50011"/>
    </source>
</evidence>
<proteinExistence type="predicted"/>
<dbReference type="InterPro" id="IPR001245">
    <property type="entry name" value="Ser-Thr/Tyr_kinase_cat_dom"/>
</dbReference>
<dbReference type="AlphaFoldDB" id="A0A5N6QCH0"/>
<dbReference type="Gene3D" id="1.10.510.10">
    <property type="entry name" value="Transferase(Phosphotransferase) domain 1"/>
    <property type="match status" value="1"/>
</dbReference>
<feature type="domain" description="Protein kinase" evidence="3">
    <location>
        <begin position="417"/>
        <end position="771"/>
    </location>
</feature>
<dbReference type="EMBL" id="CM017321">
    <property type="protein sequence ID" value="KAE7996992.1"/>
    <property type="molecule type" value="Genomic_DNA"/>
</dbReference>
<dbReference type="PANTHER" id="PTHR46863">
    <property type="entry name" value="OS09G0572100 PROTEIN"/>
    <property type="match status" value="1"/>
</dbReference>
<feature type="compositionally biased region" description="Low complexity" evidence="1">
    <location>
        <begin position="425"/>
        <end position="437"/>
    </location>
</feature>
<evidence type="ECO:0000313" key="5">
    <source>
        <dbReference type="Proteomes" id="UP000327013"/>
    </source>
</evidence>
<dbReference type="SUPFAM" id="SSF56112">
    <property type="entry name" value="Protein kinase-like (PK-like)"/>
    <property type="match status" value="1"/>
</dbReference>
<feature type="region of interest" description="Disordered" evidence="1">
    <location>
        <begin position="1"/>
        <end position="74"/>
    </location>
</feature>
<dbReference type="GO" id="GO:0005524">
    <property type="term" value="F:ATP binding"/>
    <property type="evidence" value="ECO:0007669"/>
    <property type="project" value="InterPro"/>
</dbReference>
<reference evidence="4 5" key="1">
    <citation type="submission" date="2019-06" db="EMBL/GenBank/DDBJ databases">
        <title>A chromosomal-level reference genome of Carpinus fangiana (Coryloideae, Betulaceae).</title>
        <authorList>
            <person name="Yang X."/>
            <person name="Wang Z."/>
            <person name="Zhang L."/>
            <person name="Hao G."/>
            <person name="Liu J."/>
            <person name="Yang Y."/>
        </authorList>
    </citation>
    <scope>NUCLEOTIDE SEQUENCE [LARGE SCALE GENOMIC DNA]</scope>
    <source>
        <strain evidence="4">Cfa_2016G</strain>
        <tissue evidence="4">Leaf</tissue>
    </source>
</reference>
<feature type="region of interest" description="Disordered" evidence="1">
    <location>
        <begin position="358"/>
        <end position="437"/>
    </location>
</feature>
<feature type="compositionally biased region" description="Basic and acidic residues" evidence="1">
    <location>
        <begin position="45"/>
        <end position="70"/>
    </location>
</feature>
<feature type="compositionally biased region" description="Polar residues" evidence="1">
    <location>
        <begin position="397"/>
        <end position="424"/>
    </location>
</feature>
<name>A0A5N6QCH0_9ROSI</name>
<feature type="compositionally biased region" description="Basic and acidic residues" evidence="1">
    <location>
        <begin position="381"/>
        <end position="395"/>
    </location>
</feature>
<feature type="transmembrane region" description="Helical" evidence="2">
    <location>
        <begin position="201"/>
        <end position="224"/>
    </location>
</feature>
<dbReference type="Pfam" id="PF03168">
    <property type="entry name" value="LEA_2"/>
    <property type="match status" value="1"/>
</dbReference>
<feature type="compositionally biased region" description="Polar residues" evidence="1">
    <location>
        <begin position="361"/>
        <end position="372"/>
    </location>
</feature>
<feature type="compositionally biased region" description="Basic and acidic residues" evidence="1">
    <location>
        <begin position="19"/>
        <end position="38"/>
    </location>
</feature>
<sequence length="793" mass="88208">MANGHQKPATEEVVVETPTTDKEPRVPEPESEAEKPGPVEEVVEEPEKPKAEKLRTKTPKTEEKPKEPPKVEVTGRPSVGFDFWWGQHRPAPNPSLLPTAVHLGLHANPRPSSHVQSPDPFWPVDLVPAKRHQAHVPLLHVDGDFPQRRNSDKPVPLPGTYVIHIPKDQVYRVPPPENARRFQSLTRHKINCRPCCVCLCWLLGLLVVFLILVGIVTGIFYLVFKPESPNYSIDNITISGPNLTAAAATATTMSILTVSPEFDVTVRADNPNDKIGIYYRKDSSVEVYYSDVRLLNGVLPVFYQPSNNVTVFRTALKGSGIELMSTMKNSLVMRLMHRTEDDQVLFSAMIRQHRPAHFSSHHSIQDGSTNSLAIPMCKTKKSTDAIEPRRADAKPRNSFNSSFSSLPDPSANDFTSTTNFPNTGSSNNNKNYSSKSSASSRASLSSLKNSLPENPHVYDFSEIRAATNNFRANKFSSSSSSVGWRCTVRSKEVIVFQRKLRRPMELPELQDRVLTIGRSHHTSLVKLLGASMSGNYIYLVYEFVDGANLSECLRNPRNPSFTVLSTWLSRMQVATDLAHGLEYIHHCTGLSSGFVHNHIKSSSIIVTGGSLNAKICHFGTAELCGEIVENYNSDSAKLKRSNSRGIKFEGTRGYMAPEFQSTGIASQKSDVYAFGVVVLELLSGEEALKYSVDEESGGYRRVSVLDTARETVVEGGGDGLVRRWVDRRLRDSYPVDVAEKMVRLGLDCVEEDPDKRPDMGRVAVWVSKLYMESQIWAERIGMPTDFSVSMAPR</sequence>
<keyword evidence="2" id="KW-1133">Transmembrane helix</keyword>
<dbReference type="Gene3D" id="3.30.200.20">
    <property type="entry name" value="Phosphorylase Kinase, domain 1"/>
    <property type="match status" value="1"/>
</dbReference>
<gene>
    <name evidence="4" type="ORF">FH972_001667</name>
</gene>
<dbReference type="Pfam" id="PF07714">
    <property type="entry name" value="PK_Tyr_Ser-Thr"/>
    <property type="match status" value="1"/>
</dbReference>
<dbReference type="Proteomes" id="UP000327013">
    <property type="component" value="Chromosome 1"/>
</dbReference>
<protein>
    <recommendedName>
        <fullName evidence="3">Protein kinase domain-containing protein</fullName>
    </recommendedName>
</protein>
<dbReference type="PANTHER" id="PTHR46863:SF2">
    <property type="entry name" value="LYSM DOMAIN RECEPTOR-LIKE KINASE 3"/>
    <property type="match status" value="1"/>
</dbReference>
<evidence type="ECO:0000256" key="1">
    <source>
        <dbReference type="SAM" id="MobiDB-lite"/>
    </source>
</evidence>
<dbReference type="OrthoDB" id="4062651at2759"/>